<dbReference type="EMBL" id="FUEG01000010">
    <property type="protein sequence ID" value="SJL09151.1"/>
    <property type="molecule type" value="Genomic_DNA"/>
</dbReference>
<dbReference type="Proteomes" id="UP000219338">
    <property type="component" value="Unassembled WGS sequence"/>
</dbReference>
<sequence length="433" mass="49244">MKWQISFSSDQRYRHFYFHIRGLSPKRHYNLAIKILNLPPEWDKQSYYLKIFAGNVYEKTKTYKVKKKDHGTTSTPRWTLDLDLRDVGESETFEVEIYCCQDKGEYRNLGCSEAIIRDVLIGENDTIIIPIRGKLSCANTSLKISQGDVTDYSRITQSASEDQDMSAAPQGGPSHIADPKSQDTSDLSGLQPEETSAMPVEDYYAAVEEVVGETVKLNFERSEWMSRLIDGFNIVKSVIDAFTSAHPTASIAWGVISPCVSILKQWIEWDNTEASNYRQLWQEERLQPIYKVLFQTTSDCGMFIKRYTNKSRIKRLLLRNMTENAEEFIQEFANLRKQLKSGVAKDMLVATLGVRANIDILTIRGLLQPLGCKQELGPKSMCMPGTCMETIKYLLTWIMDCDDSVLWCSGLAGTGKSSLVGSLHNRLHLWLLP</sequence>
<evidence type="ECO:0000256" key="1">
    <source>
        <dbReference type="SAM" id="MobiDB-lite"/>
    </source>
</evidence>
<organism evidence="2 3">
    <name type="scientific">Armillaria ostoyae</name>
    <name type="common">Armillaria root rot fungus</name>
    <dbReference type="NCBI Taxonomy" id="47428"/>
    <lineage>
        <taxon>Eukaryota</taxon>
        <taxon>Fungi</taxon>
        <taxon>Dikarya</taxon>
        <taxon>Basidiomycota</taxon>
        <taxon>Agaricomycotina</taxon>
        <taxon>Agaricomycetes</taxon>
        <taxon>Agaricomycetidae</taxon>
        <taxon>Agaricales</taxon>
        <taxon>Marasmiineae</taxon>
        <taxon>Physalacriaceae</taxon>
        <taxon>Armillaria</taxon>
    </lineage>
</organism>
<reference evidence="3" key="1">
    <citation type="journal article" date="2017" name="Nat. Ecol. Evol.">
        <title>Genome expansion and lineage-specific genetic innovations in the forest pathogenic fungi Armillaria.</title>
        <authorList>
            <person name="Sipos G."/>
            <person name="Prasanna A.N."/>
            <person name="Walter M.C."/>
            <person name="O'Connor E."/>
            <person name="Balint B."/>
            <person name="Krizsan K."/>
            <person name="Kiss B."/>
            <person name="Hess J."/>
            <person name="Varga T."/>
            <person name="Slot J."/>
            <person name="Riley R."/>
            <person name="Boka B."/>
            <person name="Rigling D."/>
            <person name="Barry K."/>
            <person name="Lee J."/>
            <person name="Mihaltcheva S."/>
            <person name="LaButti K."/>
            <person name="Lipzen A."/>
            <person name="Waldron R."/>
            <person name="Moloney N.M."/>
            <person name="Sperisen C."/>
            <person name="Kredics L."/>
            <person name="Vagvoelgyi C."/>
            <person name="Patrignani A."/>
            <person name="Fitzpatrick D."/>
            <person name="Nagy I."/>
            <person name="Doyle S."/>
            <person name="Anderson J.B."/>
            <person name="Grigoriev I.V."/>
            <person name="Gueldener U."/>
            <person name="Muensterkoetter M."/>
            <person name="Nagy L.G."/>
        </authorList>
    </citation>
    <scope>NUCLEOTIDE SEQUENCE [LARGE SCALE GENOMIC DNA]</scope>
    <source>
        <strain evidence="3">C18/9</strain>
    </source>
</reference>
<evidence type="ECO:0008006" key="4">
    <source>
        <dbReference type="Google" id="ProtNLM"/>
    </source>
</evidence>
<dbReference type="AlphaFoldDB" id="A0A284RK64"/>
<dbReference type="OrthoDB" id="3269932at2759"/>
<keyword evidence="3" id="KW-1185">Reference proteome</keyword>
<gene>
    <name evidence="2" type="ORF">ARMOST_12527</name>
</gene>
<evidence type="ECO:0000313" key="2">
    <source>
        <dbReference type="EMBL" id="SJL09151.1"/>
    </source>
</evidence>
<protein>
    <recommendedName>
        <fullName evidence="4">C2 domain-containing protein</fullName>
    </recommendedName>
</protein>
<name>A0A284RK64_ARMOS</name>
<dbReference type="STRING" id="47428.A0A284RK64"/>
<proteinExistence type="predicted"/>
<evidence type="ECO:0000313" key="3">
    <source>
        <dbReference type="Proteomes" id="UP000219338"/>
    </source>
</evidence>
<accession>A0A284RK64</accession>
<feature type="region of interest" description="Disordered" evidence="1">
    <location>
        <begin position="158"/>
        <end position="192"/>
    </location>
</feature>